<proteinExistence type="predicted"/>
<accession>A0ACC7LLL5</accession>
<name>A0ACC7LLL5_9FLAO</name>
<sequence>MYKPKLANLLGALFLLYISCADKKQNENLNESELSRPNIIWLVAEDQSPDFFPMYGDSTISLPNLEALASDGVTFTNAVSPVPVCAPARSALITGMYPTTLGTHNMRTYTPSREVNEPLLDSLPSYSPIVPNGVRMFTEYLRKNGYYTANGPKEDYNFEKTDAAWDESGKQRHWRKRKGGQPFFTVFNFGVSHESQIWSRGKDSLFVDPKDVPVPPYFPDTDTIRHDIAVNYSNLKRLDDQIGEVIADLKEDGLYKNSIIFFYGDHGGPFPRHKRSLTDSGVKVPLIVKFPDNENAGGIDDRLISFIDYAPTVLSLAGIEPPKVIQGAAQFGIYEADKKPEYTFHSSDRFDEFYDRVRAVRSERFKYIKSYNTELPHAIPNSYREQMPMMRELRRLYAAGKLNDEQSIWLKAPKPVEELYDLRNDPYELNNLADAPEFKDTLLHYRRTLEDWIKETNDLGQYAERDLLAKWLPNGEQPKLSPLEVEDKEDGIRLISKKPDATIVWKQPQDSIWNVYSKPLPKDISFEAKAERIGYADSEKLIYTQN</sequence>
<organism evidence="1 2">
    <name type="scientific">Meishania litoralis</name>
    <dbReference type="NCBI Taxonomy" id="3434685"/>
    <lineage>
        <taxon>Bacteria</taxon>
        <taxon>Pseudomonadati</taxon>
        <taxon>Bacteroidota</taxon>
        <taxon>Flavobacteriia</taxon>
        <taxon>Flavobacteriales</taxon>
        <taxon>Flavobacteriaceae</taxon>
        <taxon>Meishania</taxon>
    </lineage>
</organism>
<evidence type="ECO:0000313" key="2">
    <source>
        <dbReference type="Proteomes" id="UP001595191"/>
    </source>
</evidence>
<dbReference type="EMBL" id="JBHFPV010000002">
    <property type="protein sequence ID" value="MFH6604447.1"/>
    <property type="molecule type" value="Genomic_DNA"/>
</dbReference>
<evidence type="ECO:0000313" key="1">
    <source>
        <dbReference type="EMBL" id="MFH6604447.1"/>
    </source>
</evidence>
<comment type="caution">
    <text evidence="1">The sequence shown here is derived from an EMBL/GenBank/DDBJ whole genome shotgun (WGS) entry which is preliminary data.</text>
</comment>
<protein>
    <submittedName>
        <fullName evidence="1">Sulfatase</fullName>
    </submittedName>
</protein>
<dbReference type="Proteomes" id="UP001595191">
    <property type="component" value="Unassembled WGS sequence"/>
</dbReference>
<reference evidence="1" key="1">
    <citation type="submission" date="2024-09" db="EMBL/GenBank/DDBJ databases">
        <authorList>
            <person name="Liu J."/>
        </authorList>
    </citation>
    <scope>NUCLEOTIDE SEQUENCE</scope>
    <source>
        <strain evidence="1">NBU2967</strain>
    </source>
</reference>
<gene>
    <name evidence="1" type="ORF">ACEZ3G_13225</name>
</gene>
<keyword evidence="2" id="KW-1185">Reference proteome</keyword>